<dbReference type="Proteomes" id="UP001607303">
    <property type="component" value="Unassembled WGS sequence"/>
</dbReference>
<comment type="caution">
    <text evidence="1">The sequence shown here is derived from an EMBL/GenBank/DDBJ whole genome shotgun (WGS) entry which is preliminary data.</text>
</comment>
<dbReference type="AlphaFoldDB" id="A0ABD2AZL3"/>
<name>A0ABD2AZL3_VESMC</name>
<proteinExistence type="predicted"/>
<organism evidence="1 2">
    <name type="scientific">Vespula maculifrons</name>
    <name type="common">Eastern yellow jacket</name>
    <name type="synonym">Wasp</name>
    <dbReference type="NCBI Taxonomy" id="7453"/>
    <lineage>
        <taxon>Eukaryota</taxon>
        <taxon>Metazoa</taxon>
        <taxon>Ecdysozoa</taxon>
        <taxon>Arthropoda</taxon>
        <taxon>Hexapoda</taxon>
        <taxon>Insecta</taxon>
        <taxon>Pterygota</taxon>
        <taxon>Neoptera</taxon>
        <taxon>Endopterygota</taxon>
        <taxon>Hymenoptera</taxon>
        <taxon>Apocrita</taxon>
        <taxon>Aculeata</taxon>
        <taxon>Vespoidea</taxon>
        <taxon>Vespidae</taxon>
        <taxon>Vespinae</taxon>
        <taxon>Vespula</taxon>
    </lineage>
</organism>
<sequence length="102" mass="11929">MPSLFQYSTFKLRSGDTRPREMTTKSGLRTTFSVPSSVVFWTSTRELRNFRRMPFLRISISAPSKDFENLSPQVDLEIFKLSKDFENLSPRVDLEIFELSKN</sequence>
<evidence type="ECO:0000313" key="1">
    <source>
        <dbReference type="EMBL" id="KAL2725781.1"/>
    </source>
</evidence>
<protein>
    <submittedName>
        <fullName evidence="1">Uncharacterized protein</fullName>
    </submittedName>
</protein>
<dbReference type="EMBL" id="JAYRBN010000110">
    <property type="protein sequence ID" value="KAL2725781.1"/>
    <property type="molecule type" value="Genomic_DNA"/>
</dbReference>
<evidence type="ECO:0000313" key="2">
    <source>
        <dbReference type="Proteomes" id="UP001607303"/>
    </source>
</evidence>
<reference evidence="1 2" key="1">
    <citation type="journal article" date="2024" name="Ann. Entomol. Soc. Am.">
        <title>Genomic analyses of the southern and eastern yellowjacket wasps (Hymenoptera: Vespidae) reveal evolutionary signatures of social life.</title>
        <authorList>
            <person name="Catto M.A."/>
            <person name="Caine P.B."/>
            <person name="Orr S.E."/>
            <person name="Hunt B.G."/>
            <person name="Goodisman M.A.D."/>
        </authorList>
    </citation>
    <scope>NUCLEOTIDE SEQUENCE [LARGE SCALE GENOMIC DNA]</scope>
    <source>
        <strain evidence="1">232</strain>
        <tissue evidence="1">Head and thorax</tissue>
    </source>
</reference>
<accession>A0ABD2AZL3</accession>
<gene>
    <name evidence="1" type="ORF">V1477_018219</name>
</gene>
<keyword evidence="2" id="KW-1185">Reference proteome</keyword>